<gene>
    <name evidence="13" type="ORF">MVEN_01508900</name>
</gene>
<dbReference type="InterPro" id="IPR013149">
    <property type="entry name" value="ADH-like_C"/>
</dbReference>
<dbReference type="InterPro" id="IPR013154">
    <property type="entry name" value="ADH-like_N"/>
</dbReference>
<feature type="compositionally biased region" description="Polar residues" evidence="11">
    <location>
        <begin position="439"/>
        <end position="449"/>
    </location>
</feature>
<feature type="compositionally biased region" description="Polar residues" evidence="11">
    <location>
        <begin position="389"/>
        <end position="403"/>
    </location>
</feature>
<proteinExistence type="predicted"/>
<dbReference type="Gene3D" id="3.90.180.10">
    <property type="entry name" value="Medium-chain alcohol dehydrogenases, catalytic domain"/>
    <property type="match status" value="1"/>
</dbReference>
<dbReference type="SUPFAM" id="SSF51735">
    <property type="entry name" value="NAD(P)-binding Rossmann-fold domains"/>
    <property type="match status" value="1"/>
</dbReference>
<dbReference type="GO" id="GO:0061136">
    <property type="term" value="P:regulation of proteasomal protein catabolic process"/>
    <property type="evidence" value="ECO:0007669"/>
    <property type="project" value="TreeGrafter"/>
</dbReference>
<dbReference type="Pfam" id="PF08240">
    <property type="entry name" value="ADH_N"/>
    <property type="match status" value="1"/>
</dbReference>
<dbReference type="EC" id="3.4.19.12" evidence="2"/>
<keyword evidence="3" id="KW-0645">Protease</keyword>
<dbReference type="InterPro" id="IPR011032">
    <property type="entry name" value="GroES-like_sf"/>
</dbReference>
<evidence type="ECO:0000259" key="12">
    <source>
        <dbReference type="PROSITE" id="PS50235"/>
    </source>
</evidence>
<name>A0A8H6XWA4_9AGAR</name>
<dbReference type="InterPro" id="IPR020843">
    <property type="entry name" value="ER"/>
</dbReference>
<feature type="region of interest" description="Disordered" evidence="11">
    <location>
        <begin position="536"/>
        <end position="614"/>
    </location>
</feature>
<evidence type="ECO:0000256" key="1">
    <source>
        <dbReference type="ARBA" id="ARBA00000707"/>
    </source>
</evidence>
<keyword evidence="8" id="KW-0560">Oxidoreductase</keyword>
<evidence type="ECO:0000256" key="9">
    <source>
        <dbReference type="ARBA" id="ARBA00043088"/>
    </source>
</evidence>
<sequence>MASTSALFSRAIRANLHRTHHRYLRFATLNIALRKMSSIPTTRNAIGFNKTGDFDVLEKVTVPLKVLSENIVVKADYLGINFIDTYYRTGLYPVKEFPAIIGTEMAGTILALPTEPAVLEDHEYKKRGFTVGAKVAVGRGGVFGLHSDYFSSAWKDVHVLPEGVSTQIGAAALLQGLTALTFIEEAHKVQKGETILVHTVAGGLGLLFAQLIKARGATVIGTTSTKEKAELAKANGADHVILYKEEDTVQRVLELTNGVGVDAVFDGVGKDTFDSNFKMLKRKGTLVSVGNASGAVPPFAPIRLVEKNLKLLRPTVGNYALTAEELYHYTTQLFCVGRGWLPQNQNTQGISLYRRSQSATASTSMDNENSKTPVQPTKSPNRRPLPTPGSISAQQPARPSTPTAAEVPLASTSVVPSSPQRPTTQPSSAVASSSISASNFYGPQPSTVPSRPKGVGSSHTTIWPAEDSLPSYTASLSTPGFREPELVGEEEDEIPELIPSDQVSSWDTGSGWDPAGAFNAWGTSLVKIDGRDLQEETSWWEPNRNKDNRPGPGMLPPLLADSLHNPEHNLYSVTFTPPEFPPQPPPAVSSQLSQSSSTSATPSPPSDPPTFQEVRASVPHPDAYYCPKDNGWIILKWGYSDHPPLLARSFETSSHYPLPRPIRRNPENCSDSTANETHHFHKYEKAVDAHKLDVPFSFDQWDTIETVKQKRRVGTLLPGELDLDKIALEDEDKMDVDEPEGLLLDLYVCCQCTCYLIRSPTIPGVIPRLLWDDFVNEKAANPQPGKTAERSVAMAMETLLIAIQNKLWKGEGRMLRVTREGFQRKMGWSPIIEKIFLSLGFSSDTFDTESGVRPPQTDLNQPQGKQNRARLLRAWAEIGAWVANYERIHMSLVQHENKGFKLWVNLENIREKYQLGIGAHPDQIPRNGELGHDNRAALEKRYKQWRTLGMTPITYTPELLVFAYMAQCRCDPGQTIEYFSSMRDLALMVEHLGISSESVLLVQLLDSETERGRFSYEDINIAATTLGFGPDGPLKVENLGENSEGGNKLQTEATKALKTIADARGSRMLQRVWENGKRGIMSPERAYDTLEVPKDVDEEMLITVFTMRLEESKERTMSTLQLERMREAMLVIAEVRDSERLRKFMEIGHDPGVIVPPTRLDLPRGLNQLGNTCYLNSLLQYFYTIRELRAAVTPMDGMDFKSFEEDKLSDDDLKRHRVGGRLVTRREIIRSKKMCSRFSHYGRDADSVPVITLLASLFWDLEYCEEPAVTPALELAKLALVTSKDEEEDEDKGGTDSSNDTDATLVEDGPARPAVSSPTQESAMEVDSPQPNAPVRSTSPPRSGEASSSKIPAVSSGEVSVAKKAPPLPPRKVTEVSDSTMMFGKQHDVAECMDNCMFQIETALLKFDAMSGNDNKTSVVKRLFYGKIRQRLASDDLQSRSSVHEKEDLFSHLPVNVTDDGIDIYDGLSGYFDDVVEFEGKKARMEVTLVETPPLLQIQLQRVQFNRDTLQPYKSQAYVKFGETIYMDRFMDSADPEKKARGKEIQAELTKARERIRTLLSSKRGPSATILNHTHRFLFAQERTTDVDEELLTNLRTEQDHIGHEIDGLRLRIDELKDALENLWRDCTDAPYELTSVFIHRGSSPSFGHYFFYSRNLPNEPDSWFKYNDSDVTVINKSEVLADTTGSTANPYLLVFARKGSEVVETVKRFDVANLTPFS</sequence>
<evidence type="ECO:0000256" key="4">
    <source>
        <dbReference type="ARBA" id="ARBA00022786"/>
    </source>
</evidence>
<evidence type="ECO:0000256" key="8">
    <source>
        <dbReference type="ARBA" id="ARBA00023002"/>
    </source>
</evidence>
<dbReference type="InterPro" id="IPR018200">
    <property type="entry name" value="USP_CS"/>
</dbReference>
<comment type="caution">
    <text evidence="13">The sequence shown here is derived from an EMBL/GenBank/DDBJ whole genome shotgun (WGS) entry which is preliminary data.</text>
</comment>
<keyword evidence="7" id="KW-0521">NADP</keyword>
<dbReference type="Pfam" id="PF13446">
    <property type="entry name" value="RPT"/>
    <property type="match status" value="1"/>
</dbReference>
<evidence type="ECO:0000256" key="11">
    <source>
        <dbReference type="SAM" id="MobiDB-lite"/>
    </source>
</evidence>
<dbReference type="GO" id="GO:0043161">
    <property type="term" value="P:proteasome-mediated ubiquitin-dependent protein catabolic process"/>
    <property type="evidence" value="ECO:0007669"/>
    <property type="project" value="InterPro"/>
</dbReference>
<evidence type="ECO:0000256" key="7">
    <source>
        <dbReference type="ARBA" id="ARBA00022857"/>
    </source>
</evidence>
<dbReference type="PANTHER" id="PTHR43982">
    <property type="entry name" value="UBIQUITIN CARBOXYL-TERMINAL HYDROLASE"/>
    <property type="match status" value="1"/>
</dbReference>
<evidence type="ECO:0000313" key="14">
    <source>
        <dbReference type="Proteomes" id="UP000620124"/>
    </source>
</evidence>
<dbReference type="PROSITE" id="PS00973">
    <property type="entry name" value="USP_2"/>
    <property type="match status" value="1"/>
</dbReference>
<feature type="domain" description="USP" evidence="12">
    <location>
        <begin position="1164"/>
        <end position="1699"/>
    </location>
</feature>
<dbReference type="Pfam" id="PF00107">
    <property type="entry name" value="ADH_zinc_N"/>
    <property type="match status" value="1"/>
</dbReference>
<evidence type="ECO:0000256" key="6">
    <source>
        <dbReference type="ARBA" id="ARBA00022807"/>
    </source>
</evidence>
<dbReference type="InterPro" id="IPR038765">
    <property type="entry name" value="Papain-like_cys_pep_sf"/>
</dbReference>
<dbReference type="Gene3D" id="3.40.50.720">
    <property type="entry name" value="NAD(P)-binding Rossmann-like Domain"/>
    <property type="match status" value="1"/>
</dbReference>
<protein>
    <recommendedName>
        <fullName evidence="10">Probable quinone oxidoreductase</fullName>
        <ecNumber evidence="2">3.4.19.12</ecNumber>
    </recommendedName>
    <alternativeName>
        <fullName evidence="9">NADPH:quinone reductase</fullName>
    </alternativeName>
</protein>
<dbReference type="SMART" id="SM00829">
    <property type="entry name" value="PKS_ER"/>
    <property type="match status" value="1"/>
</dbReference>
<dbReference type="PROSITE" id="PS00972">
    <property type="entry name" value="USP_1"/>
    <property type="match status" value="1"/>
</dbReference>
<accession>A0A8H6XWA4</accession>
<keyword evidence="14" id="KW-1185">Reference proteome</keyword>
<dbReference type="Gene3D" id="3.90.70.10">
    <property type="entry name" value="Cysteine proteinases"/>
    <property type="match status" value="1"/>
</dbReference>
<evidence type="ECO:0000256" key="10">
    <source>
        <dbReference type="ARBA" id="ARBA00070796"/>
    </source>
</evidence>
<evidence type="ECO:0000256" key="3">
    <source>
        <dbReference type="ARBA" id="ARBA00022670"/>
    </source>
</evidence>
<dbReference type="CDD" id="cd02666">
    <property type="entry name" value="Peptidase_C19J"/>
    <property type="match status" value="1"/>
</dbReference>
<dbReference type="Proteomes" id="UP000620124">
    <property type="component" value="Unassembled WGS sequence"/>
</dbReference>
<dbReference type="InterPro" id="IPR025305">
    <property type="entry name" value="UCH_repeat_domain"/>
</dbReference>
<dbReference type="InterPro" id="IPR044635">
    <property type="entry name" value="UBP14-like"/>
</dbReference>
<feature type="region of interest" description="Disordered" evidence="11">
    <location>
        <begin position="1282"/>
        <end position="1376"/>
    </location>
</feature>
<dbReference type="InterPro" id="IPR001394">
    <property type="entry name" value="Peptidase_C19_UCH"/>
</dbReference>
<dbReference type="GO" id="GO:0016579">
    <property type="term" value="P:protein deubiquitination"/>
    <property type="evidence" value="ECO:0007669"/>
    <property type="project" value="InterPro"/>
</dbReference>
<dbReference type="Pfam" id="PF00443">
    <property type="entry name" value="UCH"/>
    <property type="match status" value="1"/>
</dbReference>
<evidence type="ECO:0000256" key="2">
    <source>
        <dbReference type="ARBA" id="ARBA00012759"/>
    </source>
</evidence>
<feature type="region of interest" description="Disordered" evidence="11">
    <location>
        <begin position="354"/>
        <end position="480"/>
    </location>
</feature>
<keyword evidence="5" id="KW-0378">Hydrolase</keyword>
<dbReference type="SUPFAM" id="SSF54001">
    <property type="entry name" value="Cysteine proteinases"/>
    <property type="match status" value="1"/>
</dbReference>
<dbReference type="PANTHER" id="PTHR43982:SF6">
    <property type="entry name" value="UBIQUITIN CARBOXYL-TERMINAL HYDROLASE 2-RELATED"/>
    <property type="match status" value="1"/>
</dbReference>
<dbReference type="GO" id="GO:0004843">
    <property type="term" value="F:cysteine-type deubiquitinase activity"/>
    <property type="evidence" value="ECO:0007669"/>
    <property type="project" value="UniProtKB-EC"/>
</dbReference>
<dbReference type="EMBL" id="JACAZI010000012">
    <property type="protein sequence ID" value="KAF7347527.1"/>
    <property type="molecule type" value="Genomic_DNA"/>
</dbReference>
<dbReference type="OrthoDB" id="2420415at2759"/>
<feature type="compositionally biased region" description="Polar residues" evidence="11">
    <location>
        <begin position="354"/>
        <end position="379"/>
    </location>
</feature>
<dbReference type="GO" id="GO:0003960">
    <property type="term" value="F:quinone reductase (NADPH) activity"/>
    <property type="evidence" value="ECO:0007669"/>
    <property type="project" value="InterPro"/>
</dbReference>
<dbReference type="CDD" id="cd05286">
    <property type="entry name" value="QOR2"/>
    <property type="match status" value="1"/>
</dbReference>
<dbReference type="SUPFAM" id="SSF50129">
    <property type="entry name" value="GroES-like"/>
    <property type="match status" value="1"/>
</dbReference>
<comment type="catalytic activity">
    <reaction evidence="1">
        <text>Thiol-dependent hydrolysis of ester, thioester, amide, peptide and isopeptide bonds formed by the C-terminal Gly of ubiquitin (a 76-residue protein attached to proteins as an intracellular targeting signal).</text>
        <dbReference type="EC" id="3.4.19.12"/>
    </reaction>
</comment>
<feature type="compositionally biased region" description="Low complexity" evidence="11">
    <location>
        <begin position="416"/>
        <end position="438"/>
    </location>
</feature>
<feature type="compositionally biased region" description="Low complexity" evidence="11">
    <location>
        <begin position="588"/>
        <end position="601"/>
    </location>
</feature>
<dbReference type="PROSITE" id="PS50235">
    <property type="entry name" value="USP_3"/>
    <property type="match status" value="1"/>
</dbReference>
<dbReference type="GO" id="GO:0070628">
    <property type="term" value="F:proteasome binding"/>
    <property type="evidence" value="ECO:0007669"/>
    <property type="project" value="TreeGrafter"/>
</dbReference>
<feature type="compositionally biased region" description="Pro residues" evidence="11">
    <location>
        <begin position="578"/>
        <end position="587"/>
    </location>
</feature>
<organism evidence="13 14">
    <name type="scientific">Mycena venus</name>
    <dbReference type="NCBI Taxonomy" id="2733690"/>
    <lineage>
        <taxon>Eukaryota</taxon>
        <taxon>Fungi</taxon>
        <taxon>Dikarya</taxon>
        <taxon>Basidiomycota</taxon>
        <taxon>Agaricomycotina</taxon>
        <taxon>Agaricomycetes</taxon>
        <taxon>Agaricomycetidae</taxon>
        <taxon>Agaricales</taxon>
        <taxon>Marasmiineae</taxon>
        <taxon>Mycenaceae</taxon>
        <taxon>Mycena</taxon>
    </lineage>
</organism>
<dbReference type="InterPro" id="IPR047618">
    <property type="entry name" value="QOR-like"/>
</dbReference>
<dbReference type="InterPro" id="IPR028889">
    <property type="entry name" value="USP"/>
</dbReference>
<reference evidence="13" key="1">
    <citation type="submission" date="2020-05" db="EMBL/GenBank/DDBJ databases">
        <title>Mycena genomes resolve the evolution of fungal bioluminescence.</title>
        <authorList>
            <person name="Tsai I.J."/>
        </authorList>
    </citation>
    <scope>NUCLEOTIDE SEQUENCE</scope>
    <source>
        <strain evidence="13">CCC161011</strain>
    </source>
</reference>
<dbReference type="InterPro" id="IPR036291">
    <property type="entry name" value="NAD(P)-bd_dom_sf"/>
</dbReference>
<evidence type="ECO:0000256" key="5">
    <source>
        <dbReference type="ARBA" id="ARBA00022801"/>
    </source>
</evidence>
<evidence type="ECO:0000313" key="13">
    <source>
        <dbReference type="EMBL" id="KAF7347527.1"/>
    </source>
</evidence>
<keyword evidence="4" id="KW-0833">Ubl conjugation pathway</keyword>
<dbReference type="FunFam" id="3.40.50.720:FF:000053">
    <property type="entry name" value="Quinone oxidoreductase 1"/>
    <property type="match status" value="1"/>
</dbReference>
<keyword evidence="6" id="KW-0788">Thiol protease</keyword>
<feature type="compositionally biased region" description="Polar residues" evidence="11">
    <location>
        <begin position="1335"/>
        <end position="1350"/>
    </location>
</feature>